<evidence type="ECO:0000313" key="4">
    <source>
        <dbReference type="Proteomes" id="UP000815325"/>
    </source>
</evidence>
<gene>
    <name evidence="3" type="ORF">DUNSADRAFT_18414</name>
</gene>
<feature type="transmembrane region" description="Helical" evidence="2">
    <location>
        <begin position="161"/>
        <end position="182"/>
    </location>
</feature>
<organism evidence="3 4">
    <name type="scientific">Dunaliella salina</name>
    <name type="common">Green alga</name>
    <name type="synonym">Protococcus salinus</name>
    <dbReference type="NCBI Taxonomy" id="3046"/>
    <lineage>
        <taxon>Eukaryota</taxon>
        <taxon>Viridiplantae</taxon>
        <taxon>Chlorophyta</taxon>
        <taxon>core chlorophytes</taxon>
        <taxon>Chlorophyceae</taxon>
        <taxon>CS clade</taxon>
        <taxon>Chlamydomonadales</taxon>
        <taxon>Dunaliellaceae</taxon>
        <taxon>Dunaliella</taxon>
    </lineage>
</organism>
<feature type="transmembrane region" description="Helical" evidence="2">
    <location>
        <begin position="194"/>
        <end position="213"/>
    </location>
</feature>
<dbReference type="PANTHER" id="PTHR11040">
    <property type="entry name" value="ZINC/IRON TRANSPORTER"/>
    <property type="match status" value="1"/>
</dbReference>
<protein>
    <submittedName>
        <fullName evidence="3">Uncharacterized protein</fullName>
    </submittedName>
</protein>
<sequence>MSSPDGVGHPNVHAANLDSQAGVNAEGQHGGNVPVLTIFFMTLWMLSQEYLEQYEDVGFHDLTGADARRALLIVGVMAAHAFGEGSGVGVSFSGRRGHAQGTLVTIAIGLHNVPEGMAVATVMMAKGGTAKRALFWSLLCSMPQALVAVPSYLFVETFQALLPLALGFAAGCMIWIVCAELLPDALESASHSNVATAATFSAAWLQGLSMWIATLEQPGGHLASPIRADLRALTSHLLLLAAALAAAPCAVNILFNVLHIPLPPRLTAAMAAGAMLAMGGADLLAVTASPVGLSQCVLLGFVGIGLAALALKKPHVSQEEKSPMPEAPSPAASAAHPTLLANGNPYAPGKPDYPSLLSASPAAAVADEAAAAAAAIHGGVGAVAKCGAAELNGHEGKTAHSARMPGPGHLQGHVLGRLGDLHQQQQQQGPATRAFGCCGWGGLLRSSGGAGGRGLHGDGAAGGACSPGIFGYGVDMVFCIGVGRC</sequence>
<reference evidence="3" key="1">
    <citation type="submission" date="2017-08" db="EMBL/GenBank/DDBJ databases">
        <authorList>
            <person name="Polle J.E."/>
            <person name="Barry K."/>
            <person name="Cushman J."/>
            <person name="Schmutz J."/>
            <person name="Tran D."/>
            <person name="Hathwaick L.T."/>
            <person name="Yim W.C."/>
            <person name="Jenkins J."/>
            <person name="Mckie-Krisberg Z.M."/>
            <person name="Prochnik S."/>
            <person name="Lindquist E."/>
            <person name="Dockter R.B."/>
            <person name="Adam C."/>
            <person name="Molina H."/>
            <person name="Bunkerborg J."/>
            <person name="Jin E."/>
            <person name="Buchheim M."/>
            <person name="Magnuson J."/>
        </authorList>
    </citation>
    <scope>NUCLEOTIDE SEQUENCE</scope>
    <source>
        <strain evidence="3">CCAP 19/18</strain>
    </source>
</reference>
<keyword evidence="2" id="KW-0472">Membrane</keyword>
<comment type="caution">
    <text evidence="3">The sequence shown here is derived from an EMBL/GenBank/DDBJ whole genome shotgun (WGS) entry which is preliminary data.</text>
</comment>
<dbReference type="Proteomes" id="UP000815325">
    <property type="component" value="Unassembled WGS sequence"/>
</dbReference>
<dbReference type="EMBL" id="MU069530">
    <property type="protein sequence ID" value="KAF5839871.1"/>
    <property type="molecule type" value="Genomic_DNA"/>
</dbReference>
<keyword evidence="2" id="KW-1133">Transmembrane helix</keyword>
<feature type="transmembrane region" description="Helical" evidence="2">
    <location>
        <begin position="267"/>
        <end position="286"/>
    </location>
</feature>
<keyword evidence="2" id="KW-0812">Transmembrane</keyword>
<evidence type="ECO:0000256" key="2">
    <source>
        <dbReference type="SAM" id="Phobius"/>
    </source>
</evidence>
<evidence type="ECO:0000313" key="3">
    <source>
        <dbReference type="EMBL" id="KAF5839871.1"/>
    </source>
</evidence>
<accession>A0ABQ7GZ32</accession>
<name>A0ABQ7GZ32_DUNSA</name>
<feature type="transmembrane region" description="Helical" evidence="2">
    <location>
        <begin position="292"/>
        <end position="311"/>
    </location>
</feature>
<keyword evidence="4" id="KW-1185">Reference proteome</keyword>
<dbReference type="PANTHER" id="PTHR11040:SF70">
    <property type="entry name" value="OS05G0316100 PROTEIN"/>
    <property type="match status" value="1"/>
</dbReference>
<proteinExistence type="predicted"/>
<feature type="transmembrane region" description="Helical" evidence="2">
    <location>
        <begin position="133"/>
        <end position="155"/>
    </location>
</feature>
<evidence type="ECO:0000256" key="1">
    <source>
        <dbReference type="SAM" id="MobiDB-lite"/>
    </source>
</evidence>
<feature type="transmembrane region" description="Helical" evidence="2">
    <location>
        <begin position="233"/>
        <end position="255"/>
    </location>
</feature>
<feature type="region of interest" description="Disordered" evidence="1">
    <location>
        <begin position="317"/>
        <end position="345"/>
    </location>
</feature>